<dbReference type="Proteomes" id="UP000824469">
    <property type="component" value="Unassembled WGS sequence"/>
</dbReference>
<comment type="caution">
    <text evidence="1">The sequence shown here is derived from an EMBL/GenBank/DDBJ whole genome shotgun (WGS) entry which is preliminary data.</text>
</comment>
<keyword evidence="2" id="KW-1185">Reference proteome</keyword>
<organism evidence="1 2">
    <name type="scientific">Taxus chinensis</name>
    <name type="common">Chinese yew</name>
    <name type="synonym">Taxus wallichiana var. chinensis</name>
    <dbReference type="NCBI Taxonomy" id="29808"/>
    <lineage>
        <taxon>Eukaryota</taxon>
        <taxon>Viridiplantae</taxon>
        <taxon>Streptophyta</taxon>
        <taxon>Embryophyta</taxon>
        <taxon>Tracheophyta</taxon>
        <taxon>Spermatophyta</taxon>
        <taxon>Pinopsida</taxon>
        <taxon>Pinidae</taxon>
        <taxon>Conifers II</taxon>
        <taxon>Cupressales</taxon>
        <taxon>Taxaceae</taxon>
        <taxon>Taxus</taxon>
    </lineage>
</organism>
<dbReference type="PANTHER" id="PTHR35567:SF1">
    <property type="entry name" value="CONSERVED FUNGAL PROTEIN (AFU_ORTHOLOGUE AFUA_1G14230)"/>
    <property type="match status" value="1"/>
</dbReference>
<reference evidence="1 2" key="1">
    <citation type="journal article" date="2021" name="Nat. Plants">
        <title>The Taxus genome provides insights into paclitaxel biosynthesis.</title>
        <authorList>
            <person name="Xiong X."/>
            <person name="Gou J."/>
            <person name="Liao Q."/>
            <person name="Li Y."/>
            <person name="Zhou Q."/>
            <person name="Bi G."/>
            <person name="Li C."/>
            <person name="Du R."/>
            <person name="Wang X."/>
            <person name="Sun T."/>
            <person name="Guo L."/>
            <person name="Liang H."/>
            <person name="Lu P."/>
            <person name="Wu Y."/>
            <person name="Zhang Z."/>
            <person name="Ro D.K."/>
            <person name="Shang Y."/>
            <person name="Huang S."/>
            <person name="Yan J."/>
        </authorList>
    </citation>
    <scope>NUCLEOTIDE SEQUENCE [LARGE SCALE GENOMIC DNA]</scope>
    <source>
        <strain evidence="1">Ta-2019</strain>
    </source>
</reference>
<dbReference type="EMBL" id="JAHRHJ020000009">
    <property type="protein sequence ID" value="KAH9300884.1"/>
    <property type="molecule type" value="Genomic_DNA"/>
</dbReference>
<dbReference type="AlphaFoldDB" id="A0AA38CQP4"/>
<protein>
    <submittedName>
        <fullName evidence="1">Uncharacterized protein</fullName>
    </submittedName>
</protein>
<name>A0AA38CQP4_TAXCH</name>
<gene>
    <name evidence="1" type="ORF">KI387_012467</name>
</gene>
<dbReference type="Pfam" id="PF11937">
    <property type="entry name" value="DUF3455"/>
    <property type="match status" value="1"/>
</dbReference>
<accession>A0AA38CQP4</accession>
<evidence type="ECO:0000313" key="2">
    <source>
        <dbReference type="Proteomes" id="UP000824469"/>
    </source>
</evidence>
<evidence type="ECO:0000313" key="1">
    <source>
        <dbReference type="EMBL" id="KAH9300884.1"/>
    </source>
</evidence>
<sequence>MKVNAKGVQIYQCDKNSNGSGMMKYDHVGVKAKLYSPYGNGKYISVGHHYFLSHPLAQGAQPTFSFSMLEGDPVSAIPQSTVTVNTIGTKKVNDQEDIDDLLLKAVSHSGYGGSSDVSYVQRRHSKGGVPPSSCEEIGKKILVPYTAQYLFWSQDQSFTQAGIPSEISTDSDNLSPPSGFYAEGYQHYRFNGSSWINFNATSFLYTSPRGNK</sequence>
<dbReference type="PANTHER" id="PTHR35567">
    <property type="entry name" value="MALATE DEHYDROGENASE (AFU_ORTHOLOGUE AFUA_2G13800)"/>
    <property type="match status" value="1"/>
</dbReference>
<dbReference type="InterPro" id="IPR021851">
    <property type="entry name" value="DUF3455"/>
</dbReference>
<proteinExistence type="predicted"/>